<dbReference type="Pfam" id="PF01478">
    <property type="entry name" value="Peptidase_A24"/>
    <property type="match status" value="1"/>
</dbReference>
<evidence type="ECO:0000256" key="6">
    <source>
        <dbReference type="ARBA" id="ARBA00022989"/>
    </source>
</evidence>
<reference evidence="14" key="1">
    <citation type="submission" date="2012-06" db="EMBL/GenBank/DDBJ databases">
        <title>Complete sequence of chromosome of Desulfomonile tiedjei DSM 6799.</title>
        <authorList>
            <person name="Lucas S."/>
            <person name="Copeland A."/>
            <person name="Lapidus A."/>
            <person name="Glavina del Rio T."/>
            <person name="Dalin E."/>
            <person name="Tice H."/>
            <person name="Bruce D."/>
            <person name="Goodwin L."/>
            <person name="Pitluck S."/>
            <person name="Peters L."/>
            <person name="Ovchinnikova G."/>
            <person name="Zeytun A."/>
            <person name="Lu M."/>
            <person name="Kyrpides N."/>
            <person name="Mavromatis K."/>
            <person name="Ivanova N."/>
            <person name="Brettin T."/>
            <person name="Detter J.C."/>
            <person name="Han C."/>
            <person name="Larimer F."/>
            <person name="Land M."/>
            <person name="Hauser L."/>
            <person name="Markowitz V."/>
            <person name="Cheng J.-F."/>
            <person name="Hugenholtz P."/>
            <person name="Woyke T."/>
            <person name="Wu D."/>
            <person name="Spring S."/>
            <person name="Schroeder M."/>
            <person name="Brambilla E."/>
            <person name="Klenk H.-P."/>
            <person name="Eisen J.A."/>
        </authorList>
    </citation>
    <scope>NUCLEOTIDE SEQUENCE [LARGE SCALE GENOMIC DNA]</scope>
    <source>
        <strain evidence="14">ATCC 49306 / DSM 6799 / DCB-1</strain>
    </source>
</reference>
<evidence type="ECO:0000256" key="7">
    <source>
        <dbReference type="ARBA" id="ARBA00023136"/>
    </source>
</evidence>
<feature type="transmembrane region" description="Helical" evidence="10">
    <location>
        <begin position="131"/>
        <end position="151"/>
    </location>
</feature>
<keyword evidence="9" id="KW-0808">Transferase</keyword>
<sequence length="266" mass="28803">MEFEVDLILVAAAFAFGACVGSFLNVIIFRLPENRSIVFPSSRCPQCEQEIGAFDNIPILSYFILRGKCRNCNNPIPFRYPLVEFTTAILCTALFLKFGLTTEFGVLFVFCAALEAVFWIDLDHMIIPDAISLYGLVLGILVVSAGFVPGLQWVQSVSGAILGGLILYVPAYIYEKVRHAEGLGAGDIKLLAMIGAFTGPYGVIFVLFFSSLVGSLTAIAGMFLRNVNSGTPIPFGPFLTAAAIGYVFFGADILDKFFELSSLIGD</sequence>
<evidence type="ECO:0000313" key="13">
    <source>
        <dbReference type="EMBL" id="AFM27461.1"/>
    </source>
</evidence>
<feature type="transmembrane region" description="Helical" evidence="10">
    <location>
        <begin position="157"/>
        <end position="174"/>
    </location>
</feature>
<name>I4CD20_DESTA</name>
<gene>
    <name evidence="13" type="ordered locus">Desti_4847</name>
</gene>
<evidence type="ECO:0000256" key="1">
    <source>
        <dbReference type="ARBA" id="ARBA00004429"/>
    </source>
</evidence>
<keyword evidence="3" id="KW-1003">Cell membrane</keyword>
<evidence type="ECO:0000259" key="11">
    <source>
        <dbReference type="Pfam" id="PF01478"/>
    </source>
</evidence>
<dbReference type="HOGENOM" id="CLU_057101_0_1_7"/>
<dbReference type="GO" id="GO:0006465">
    <property type="term" value="P:signal peptide processing"/>
    <property type="evidence" value="ECO:0007669"/>
    <property type="project" value="TreeGrafter"/>
</dbReference>
<keyword evidence="9 13" id="KW-0378">Hydrolase</keyword>
<dbReference type="Pfam" id="PF06750">
    <property type="entry name" value="A24_N_bact"/>
    <property type="match status" value="1"/>
</dbReference>
<dbReference type="RefSeq" id="WP_014812568.1">
    <property type="nucleotide sequence ID" value="NC_018025.1"/>
</dbReference>
<comment type="subcellular location">
    <subcellularLocation>
        <location evidence="1">Cell inner membrane</location>
        <topology evidence="1">Multi-pass membrane protein</topology>
    </subcellularLocation>
    <subcellularLocation>
        <location evidence="9">Cell membrane</location>
        <topology evidence="9">Multi-pass membrane protein</topology>
    </subcellularLocation>
</comment>
<dbReference type="KEGG" id="dti:Desti_4847"/>
<feature type="transmembrane region" description="Helical" evidence="10">
    <location>
        <begin position="190"/>
        <end position="223"/>
    </location>
</feature>
<dbReference type="AlphaFoldDB" id="I4CD20"/>
<comment type="function">
    <text evidence="9">Plays an essential role in type IV pili and type II pseudopili formation by proteolytically removing the leader sequence from substrate proteins and subsequently monomethylating the alpha-amino group of the newly exposed N-terminal phenylalanine.</text>
</comment>
<dbReference type="InterPro" id="IPR010627">
    <property type="entry name" value="Prepilin_pept_A24_N"/>
</dbReference>
<dbReference type="InterPro" id="IPR050882">
    <property type="entry name" value="Prepilin_peptidase/N-MTase"/>
</dbReference>
<dbReference type="PRINTS" id="PR00864">
    <property type="entry name" value="PREPILNPTASE"/>
</dbReference>
<dbReference type="EMBL" id="CP003360">
    <property type="protein sequence ID" value="AFM27461.1"/>
    <property type="molecule type" value="Genomic_DNA"/>
</dbReference>
<evidence type="ECO:0000256" key="10">
    <source>
        <dbReference type="SAM" id="Phobius"/>
    </source>
</evidence>
<keyword evidence="4" id="KW-0997">Cell inner membrane</keyword>
<dbReference type="STRING" id="706587.Desti_4847"/>
<dbReference type="InterPro" id="IPR000045">
    <property type="entry name" value="Prepilin_IV_endopep_pep"/>
</dbReference>
<feature type="transmembrane region" description="Helical" evidence="10">
    <location>
        <begin position="6"/>
        <end position="29"/>
    </location>
</feature>
<comment type="catalytic activity">
    <reaction evidence="9">
        <text>Typically cleaves a -Gly-|-Phe- bond to release an N-terminal, basic peptide of 5-8 residues from type IV prepilin, and then N-methylates the new N-terminal amino group, the methyl donor being S-adenosyl-L-methionine.</text>
        <dbReference type="EC" id="3.4.23.43"/>
    </reaction>
</comment>
<dbReference type="PANTHER" id="PTHR30487">
    <property type="entry name" value="TYPE 4 PREPILIN-LIKE PROTEINS LEADER PEPTIDE-PROCESSING ENZYME"/>
    <property type="match status" value="1"/>
</dbReference>
<keyword evidence="9" id="KW-0511">Multifunctional enzyme</keyword>
<feature type="transmembrane region" description="Helical" evidence="10">
    <location>
        <begin position="104"/>
        <end position="122"/>
    </location>
</feature>
<dbReference type="eggNOG" id="COG1989">
    <property type="taxonomic scope" value="Bacteria"/>
</dbReference>
<dbReference type="GO" id="GO:0004190">
    <property type="term" value="F:aspartic-type endopeptidase activity"/>
    <property type="evidence" value="ECO:0007669"/>
    <property type="project" value="UniProtKB-EC"/>
</dbReference>
<keyword evidence="7 10" id="KW-0472">Membrane</keyword>
<evidence type="ECO:0000313" key="14">
    <source>
        <dbReference type="Proteomes" id="UP000006055"/>
    </source>
</evidence>
<dbReference type="Gene3D" id="1.20.120.1220">
    <property type="match status" value="1"/>
</dbReference>
<dbReference type="GO" id="GO:0032259">
    <property type="term" value="P:methylation"/>
    <property type="evidence" value="ECO:0007669"/>
    <property type="project" value="UniProtKB-KW"/>
</dbReference>
<dbReference type="PATRIC" id="fig|706587.4.peg.5490"/>
<accession>I4CD20</accession>
<comment type="similarity">
    <text evidence="2 8">Belongs to the peptidase A24 family.</text>
</comment>
<evidence type="ECO:0000256" key="5">
    <source>
        <dbReference type="ARBA" id="ARBA00022692"/>
    </source>
</evidence>
<keyword evidence="9" id="KW-0489">Methyltransferase</keyword>
<evidence type="ECO:0000256" key="2">
    <source>
        <dbReference type="ARBA" id="ARBA00005801"/>
    </source>
</evidence>
<dbReference type="InterPro" id="IPR014032">
    <property type="entry name" value="Peptidase_A24A_bac"/>
</dbReference>
<keyword evidence="5 9" id="KW-0812">Transmembrane</keyword>
<evidence type="ECO:0000256" key="8">
    <source>
        <dbReference type="RuleBase" id="RU003793"/>
    </source>
</evidence>
<evidence type="ECO:0000256" key="9">
    <source>
        <dbReference type="RuleBase" id="RU003794"/>
    </source>
</evidence>
<feature type="transmembrane region" description="Helical" evidence="10">
    <location>
        <begin position="235"/>
        <end position="254"/>
    </location>
</feature>
<evidence type="ECO:0000259" key="12">
    <source>
        <dbReference type="Pfam" id="PF06750"/>
    </source>
</evidence>
<dbReference type="Proteomes" id="UP000006055">
    <property type="component" value="Chromosome"/>
</dbReference>
<dbReference type="PANTHER" id="PTHR30487:SF0">
    <property type="entry name" value="PREPILIN LEADER PEPTIDASE_N-METHYLTRANSFERASE-RELATED"/>
    <property type="match status" value="1"/>
</dbReference>
<keyword evidence="6 10" id="KW-1133">Transmembrane helix</keyword>
<dbReference type="GO" id="GO:0008168">
    <property type="term" value="F:methyltransferase activity"/>
    <property type="evidence" value="ECO:0007669"/>
    <property type="project" value="UniProtKB-KW"/>
</dbReference>
<protein>
    <recommendedName>
        <fullName evidence="9">Prepilin leader peptidase/N-methyltransferase</fullName>
        <ecNumber evidence="9">2.1.1.-</ecNumber>
        <ecNumber evidence="9">3.4.23.43</ecNumber>
    </recommendedName>
</protein>
<dbReference type="MEROPS" id="A24.019"/>
<keyword evidence="9" id="KW-0645">Protease</keyword>
<evidence type="ECO:0000256" key="4">
    <source>
        <dbReference type="ARBA" id="ARBA00022519"/>
    </source>
</evidence>
<proteinExistence type="inferred from homology"/>
<organism evidence="13 14">
    <name type="scientific">Desulfomonile tiedjei (strain ATCC 49306 / DSM 6799 / DCB-1)</name>
    <dbReference type="NCBI Taxonomy" id="706587"/>
    <lineage>
        <taxon>Bacteria</taxon>
        <taxon>Pseudomonadati</taxon>
        <taxon>Thermodesulfobacteriota</taxon>
        <taxon>Desulfomonilia</taxon>
        <taxon>Desulfomonilales</taxon>
        <taxon>Desulfomonilaceae</taxon>
        <taxon>Desulfomonile</taxon>
    </lineage>
</organism>
<feature type="domain" description="Prepilin peptidase A24 N-terminal" evidence="12">
    <location>
        <begin position="16"/>
        <end position="98"/>
    </location>
</feature>
<dbReference type="EC" id="2.1.1.-" evidence="9"/>
<dbReference type="EC" id="3.4.23.43" evidence="9"/>
<dbReference type="GO" id="GO:0005886">
    <property type="term" value="C:plasma membrane"/>
    <property type="evidence" value="ECO:0007669"/>
    <property type="project" value="UniProtKB-SubCell"/>
</dbReference>
<evidence type="ECO:0000256" key="3">
    <source>
        <dbReference type="ARBA" id="ARBA00022475"/>
    </source>
</evidence>
<feature type="domain" description="Prepilin type IV endopeptidase peptidase" evidence="11">
    <location>
        <begin position="108"/>
        <end position="218"/>
    </location>
</feature>
<dbReference type="OrthoDB" id="9789291at2"/>
<keyword evidence="14" id="KW-1185">Reference proteome</keyword>